<dbReference type="Gene3D" id="3.40.50.2300">
    <property type="match status" value="1"/>
</dbReference>
<evidence type="ECO:0000256" key="1">
    <source>
        <dbReference type="PROSITE-ProRule" id="PRU00169"/>
    </source>
</evidence>
<evidence type="ECO:0000313" key="3">
    <source>
        <dbReference type="EMBL" id="UXN69410.1"/>
    </source>
</evidence>
<sequence>MTARRPLRIFYLEDNSLIVFHVEALLEDMGYVFAGSLSSFADLKRNFPQLQMDAALIDIDLADGRTGPDAAIWLKQRGIPSLFVTGQDATAKANAAAVLGIIRKPIEPEQLSSQLLLLETALGS</sequence>
<feature type="modified residue" description="4-aspartylphosphate" evidence="1">
    <location>
        <position position="58"/>
    </location>
</feature>
<reference evidence="3 4" key="1">
    <citation type="submission" date="2022-09" db="EMBL/GenBank/DDBJ databases">
        <title>Interaction between co-microsymbionts with complementary sets of symbiotic genes in legume-rhizobium systems.</title>
        <authorList>
            <person name="Safronova V."/>
            <person name="Sazanova A."/>
            <person name="Afonin A."/>
            <person name="Chirak E."/>
        </authorList>
    </citation>
    <scope>NUCLEOTIDE SEQUENCE [LARGE SCALE GENOMIC DNA]</scope>
    <source>
        <strain evidence="3 4">A18/4-1</strain>
    </source>
</reference>
<dbReference type="Pfam" id="PF00072">
    <property type="entry name" value="Response_reg"/>
    <property type="match status" value="1"/>
</dbReference>
<accession>A0ABY6CAY0</accession>
<dbReference type="InterPro" id="IPR011006">
    <property type="entry name" value="CheY-like_superfamily"/>
</dbReference>
<keyword evidence="4" id="KW-1185">Reference proteome</keyword>
<protein>
    <submittedName>
        <fullName evidence="3">Response regulator</fullName>
    </submittedName>
</protein>
<dbReference type="PROSITE" id="PS50110">
    <property type="entry name" value="RESPONSE_REGULATORY"/>
    <property type="match status" value="1"/>
</dbReference>
<dbReference type="EMBL" id="CP104965">
    <property type="protein sequence ID" value="UXN69410.1"/>
    <property type="molecule type" value="Genomic_DNA"/>
</dbReference>
<feature type="domain" description="Response regulatory" evidence="2">
    <location>
        <begin position="8"/>
        <end position="119"/>
    </location>
</feature>
<evidence type="ECO:0000259" key="2">
    <source>
        <dbReference type="PROSITE" id="PS50110"/>
    </source>
</evidence>
<proteinExistence type="predicted"/>
<dbReference type="SUPFAM" id="SSF52172">
    <property type="entry name" value="CheY-like"/>
    <property type="match status" value="1"/>
</dbReference>
<dbReference type="Proteomes" id="UP001061862">
    <property type="component" value="Chromosome"/>
</dbReference>
<name>A0ABY6CAY0_9HYPH</name>
<keyword evidence="1" id="KW-0597">Phosphoprotein</keyword>
<dbReference type="SMART" id="SM00448">
    <property type="entry name" value="REC"/>
    <property type="match status" value="1"/>
</dbReference>
<gene>
    <name evidence="3" type="ORF">N8A98_19615</name>
</gene>
<dbReference type="InterPro" id="IPR001789">
    <property type="entry name" value="Sig_transdc_resp-reg_receiver"/>
</dbReference>
<organism evidence="3 4">
    <name type="scientific">Devosia neptuniae</name>
    <dbReference type="NCBI Taxonomy" id="191302"/>
    <lineage>
        <taxon>Bacteria</taxon>
        <taxon>Pseudomonadati</taxon>
        <taxon>Pseudomonadota</taxon>
        <taxon>Alphaproteobacteria</taxon>
        <taxon>Hyphomicrobiales</taxon>
        <taxon>Devosiaceae</taxon>
        <taxon>Devosia</taxon>
    </lineage>
</organism>
<dbReference type="RefSeq" id="WP_262167852.1">
    <property type="nucleotide sequence ID" value="NZ_CP104965.1"/>
</dbReference>
<evidence type="ECO:0000313" key="4">
    <source>
        <dbReference type="Proteomes" id="UP001061862"/>
    </source>
</evidence>